<evidence type="ECO:0000313" key="4">
    <source>
        <dbReference type="EMBL" id="MDF0709038.1"/>
    </source>
</evidence>
<evidence type="ECO:0000256" key="1">
    <source>
        <dbReference type="SAM" id="MobiDB-lite"/>
    </source>
</evidence>
<dbReference type="EMBL" id="JARFVA010000009">
    <property type="protein sequence ID" value="MDF0709038.1"/>
    <property type="molecule type" value="Genomic_DNA"/>
</dbReference>
<evidence type="ECO:0000259" key="3">
    <source>
        <dbReference type="Pfam" id="PF12508"/>
    </source>
</evidence>
<dbReference type="InterPro" id="IPR055407">
    <property type="entry name" value="TraM_C"/>
</dbReference>
<feature type="compositionally biased region" description="Polar residues" evidence="1">
    <location>
        <begin position="107"/>
        <end position="117"/>
    </location>
</feature>
<keyword evidence="2" id="KW-0812">Transmembrane</keyword>
<feature type="region of interest" description="Disordered" evidence="1">
    <location>
        <begin position="107"/>
        <end position="132"/>
    </location>
</feature>
<feature type="domain" description="Conjugative transposon TraM C-terminal" evidence="3">
    <location>
        <begin position="171"/>
        <end position="299"/>
    </location>
</feature>
<organism evidence="4 5">
    <name type="scientific">Flagellimonas okinawensis</name>
    <dbReference type="NCBI Taxonomy" id="3031324"/>
    <lineage>
        <taxon>Bacteria</taxon>
        <taxon>Pseudomonadati</taxon>
        <taxon>Bacteroidota</taxon>
        <taxon>Flavobacteriia</taxon>
        <taxon>Flavobacteriales</taxon>
        <taxon>Flavobacteriaceae</taxon>
        <taxon>Flagellimonas</taxon>
    </lineage>
</organism>
<feature type="compositionally biased region" description="Basic and acidic residues" evidence="1">
    <location>
        <begin position="118"/>
        <end position="132"/>
    </location>
</feature>
<name>A0ABT5XSZ5_9FLAO</name>
<gene>
    <name evidence="4" type="primary">traM</name>
    <name evidence="4" type="ORF">PY091_17635</name>
</gene>
<dbReference type="Proteomes" id="UP001217083">
    <property type="component" value="Unassembled WGS sequence"/>
</dbReference>
<accession>A0ABT5XSZ5</accession>
<comment type="caution">
    <text evidence="4">The sequence shown here is derived from an EMBL/GenBank/DDBJ whole genome shotgun (WGS) entry which is preliminary data.</text>
</comment>
<proteinExistence type="predicted"/>
<dbReference type="Pfam" id="PF12508">
    <property type="entry name" value="Transposon_TraM"/>
    <property type="match status" value="1"/>
</dbReference>
<dbReference type="RefSeq" id="WP_275650807.1">
    <property type="nucleotide sequence ID" value="NZ_JARFVA010000009.1"/>
</dbReference>
<feature type="transmembrane region" description="Helical" evidence="2">
    <location>
        <begin position="7"/>
        <end position="27"/>
    </location>
</feature>
<evidence type="ECO:0000256" key="2">
    <source>
        <dbReference type="SAM" id="Phobius"/>
    </source>
</evidence>
<keyword evidence="2" id="KW-0472">Membrane</keyword>
<evidence type="ECO:0000313" key="5">
    <source>
        <dbReference type="Proteomes" id="UP001217083"/>
    </source>
</evidence>
<keyword evidence="2" id="KW-1133">Transmembrane helix</keyword>
<sequence length="303" mass="33911">MKARKNKIVFVLVMACVVIFLVLYGIMTFGREKEPDLVPADIPLPDLGEDQPEFDSKLGALEAVKEERETKVPSLYPDHMVDDKGYFNPDYMEYEKQRIIDSIYRSSTGHATGSPTANRKEPSGPEESRPVGHDTIEVRVSDAVTTQELVLAHQLFFASNPKADVKPVGLAHVDGNQIVREGHRLVLRLDSDLSLEGHFLPRGSRIYGFVRIGTNRVMLDIVKIGEHQVSLKAFDLQDGEEGIYVENRLRGEVLESGVDASLGDLNIAGVPQFRGIKRIFQGRNRAIKVAVQHQYQIKLVQKP</sequence>
<protein>
    <submittedName>
        <fullName evidence="4">Conjugative transposon protein TraM</fullName>
    </submittedName>
</protein>
<keyword evidence="5" id="KW-1185">Reference proteome</keyword>
<reference evidence="4 5" key="1">
    <citation type="submission" date="2023-03" db="EMBL/GenBank/DDBJ databases">
        <title>Muricauda XX sp. nov. and Muricauda XXX sp. nov., two novel species isolated from Okinawa Trough.</title>
        <authorList>
            <person name="Cao W."/>
            <person name="Deng X."/>
        </authorList>
    </citation>
    <scope>NUCLEOTIDE SEQUENCE [LARGE SCALE GENOMIC DNA]</scope>
    <source>
        <strain evidence="4 5">81s02</strain>
    </source>
</reference>